<dbReference type="InterPro" id="IPR007044">
    <property type="entry name" value="Cyclodeamin/CycHdrlase"/>
</dbReference>
<evidence type="ECO:0000256" key="10">
    <source>
        <dbReference type="ARBA" id="ARBA00022679"/>
    </source>
</evidence>
<sequence length="567" mass="61254">MKKQIVECVPNFSEGRDKSKIKLITDSIESVEGITLLDVDAGEATNRTVVTFAGEPAAVVEAAFRGVKTAGEVIDMRFHHGAHPRMGATDVLPLVPVSNITLEECAELSRALARRIADELGIPCYCYEAAALQPERKNLAVCREGEYEALPHKTSVPGLAPDYGARQYDEKMARTGCTAVGARDFLIAVNFNLNTTSTRRANAIAFDVREKGRPKREGNPITGKPVVDSDGNTVMIPGTLKATKAIGWYIEEYGIAQVSMNITDINTTPLYMAFDEVCRAAGCRGVRVTGTEIVGLMPERTLLDAGKYFLRKQHRSTGIPKKDIINIAVKSMGLDDLKPFNPQEKVIEYMVSRTGAETGRLVNLTVKGFADETLRESPAPGGGSVSAYMGALGASLTAMVANLSGHKPGWDDRWEEFCVWAEKGCAIEEELLHLVDEDTSAFNMIMNAYGMPKSTEEEKRKRSEAIQSATLFAARVPLSTMRCAVKVFEISRAMVEYGNPNSVSDAGVGALAARAAVLGAGMNVKINAASLKDREVAASLVAEADAIIAEAVKAEAEIVEKVNRMIN</sequence>
<dbReference type="Pfam" id="PF04961">
    <property type="entry name" value="FTCD_C"/>
    <property type="match status" value="1"/>
</dbReference>
<dbReference type="InterPro" id="IPR013802">
    <property type="entry name" value="Formiminotransferase_C"/>
</dbReference>
<evidence type="ECO:0000256" key="14">
    <source>
        <dbReference type="ARBA" id="ARBA00023212"/>
    </source>
</evidence>
<evidence type="ECO:0000256" key="2">
    <source>
        <dbReference type="ARBA" id="ARBA00004555"/>
    </source>
</evidence>
<dbReference type="Pfam" id="PF02971">
    <property type="entry name" value="FTCD"/>
    <property type="match status" value="1"/>
</dbReference>
<dbReference type="Pfam" id="PF07837">
    <property type="entry name" value="FTCD_N"/>
    <property type="match status" value="1"/>
</dbReference>
<gene>
    <name evidence="22" type="primary">ftcD</name>
    <name evidence="22" type="ORF">HPS56_08190</name>
</gene>
<dbReference type="SUPFAM" id="SSF55116">
    <property type="entry name" value="Formiminotransferase domain of formiminotransferase-cyclodeaminase"/>
    <property type="match status" value="2"/>
</dbReference>
<evidence type="ECO:0000256" key="12">
    <source>
        <dbReference type="ARBA" id="ARBA00022954"/>
    </source>
</evidence>
<dbReference type="Gene3D" id="1.20.120.680">
    <property type="entry name" value="Formiminotetrahydrofolate cyclodeaminase monomer, up-and-down helical bundle"/>
    <property type="match status" value="1"/>
</dbReference>
<dbReference type="GO" id="GO:0030409">
    <property type="term" value="F:glutamate formimidoyltransferase activity"/>
    <property type="evidence" value="ECO:0007669"/>
    <property type="project" value="UniProtKB-EC"/>
</dbReference>
<dbReference type="Gene3D" id="3.30.70.670">
    <property type="entry name" value="Formiminotransferase, C-terminal subdomain"/>
    <property type="match status" value="1"/>
</dbReference>
<dbReference type="PANTHER" id="PTHR12234:SF0">
    <property type="entry name" value="FORMIMIDOYLTRANSFERASE-CYCLODEAMINASE"/>
    <property type="match status" value="1"/>
</dbReference>
<dbReference type="RefSeq" id="WP_172275652.1">
    <property type="nucleotide sequence ID" value="NZ_CASGMU010000021.1"/>
</dbReference>
<accession>A0ABX2AQ02</accession>
<dbReference type="InterPro" id="IPR037064">
    <property type="entry name" value="Formiminotransferase_N_sf"/>
</dbReference>
<evidence type="ECO:0000256" key="19">
    <source>
        <dbReference type="ARBA" id="ARBA00030029"/>
    </source>
</evidence>
<keyword evidence="10 22" id="KW-0808">Transferase</keyword>
<comment type="subcellular location">
    <subcellularLocation>
        <location evidence="1">Cytoplasm</location>
        <location evidence="1">Cytoskeleton</location>
        <location evidence="1">Microtubule organizing center</location>
        <location evidence="1">Centrosome</location>
        <location evidence="1">Centriole</location>
    </subcellularLocation>
    <subcellularLocation>
        <location evidence="2">Golgi apparatus</location>
    </subcellularLocation>
</comment>
<name>A0ABX2AQ02_9BACT</name>
<keyword evidence="12" id="KW-0290">Folate-binding</keyword>
<dbReference type="SUPFAM" id="SSF101262">
    <property type="entry name" value="Methenyltetrahydrofolate cyclohydrolase-like"/>
    <property type="match status" value="1"/>
</dbReference>
<evidence type="ECO:0000256" key="15">
    <source>
        <dbReference type="ARBA" id="ARBA00023239"/>
    </source>
</evidence>
<evidence type="ECO:0000256" key="13">
    <source>
        <dbReference type="ARBA" id="ARBA00023034"/>
    </source>
</evidence>
<dbReference type="InterPro" id="IPR037070">
    <property type="entry name" value="Formiminotransferase_C_sf"/>
</dbReference>
<dbReference type="InterPro" id="IPR022384">
    <property type="entry name" value="FormiminoTrfase_cat_dom_sf"/>
</dbReference>
<dbReference type="SMART" id="SM01222">
    <property type="entry name" value="FTCD_N"/>
    <property type="match status" value="1"/>
</dbReference>
<evidence type="ECO:0000256" key="3">
    <source>
        <dbReference type="ARBA" id="ARBA00005082"/>
    </source>
</evidence>
<evidence type="ECO:0000256" key="7">
    <source>
        <dbReference type="ARBA" id="ARBA00012998"/>
    </source>
</evidence>
<evidence type="ECO:0000256" key="16">
    <source>
        <dbReference type="ARBA" id="ARBA00023268"/>
    </source>
</evidence>
<comment type="caution">
    <text evidence="22">The sequence shown here is derived from an EMBL/GenBank/DDBJ whole genome shotgun (WGS) entry which is preliminary data.</text>
</comment>
<evidence type="ECO:0000256" key="11">
    <source>
        <dbReference type="ARBA" id="ARBA00022808"/>
    </source>
</evidence>
<evidence type="ECO:0000313" key="22">
    <source>
        <dbReference type="EMBL" id="NPD92322.1"/>
    </source>
</evidence>
<feature type="domain" description="Formiminotransferase C-terminal subdomain" evidence="20">
    <location>
        <begin position="185"/>
        <end position="350"/>
    </location>
</feature>
<dbReference type="InterPro" id="IPR051623">
    <property type="entry name" value="FTCD"/>
</dbReference>
<reference evidence="22 23" key="1">
    <citation type="submission" date="2020-05" db="EMBL/GenBank/DDBJ databases">
        <title>Distinct polysaccharide utilization as determinants for interspecies competition between intestinal Prevotella spp.</title>
        <authorList>
            <person name="Galvez E.J.C."/>
            <person name="Iljazovic A."/>
            <person name="Strowig T."/>
        </authorList>
    </citation>
    <scope>NUCLEOTIDE SEQUENCE [LARGE SCALE GENOMIC DNA]</scope>
    <source>
        <strain evidence="22 23">PMUR</strain>
    </source>
</reference>
<dbReference type="SMART" id="SM01221">
    <property type="entry name" value="FTCD"/>
    <property type="match status" value="1"/>
</dbReference>
<dbReference type="EC" id="2.1.2.5" evidence="6"/>
<dbReference type="EC" id="4.3.1.4" evidence="7"/>
<dbReference type="Proteomes" id="UP000714420">
    <property type="component" value="Unassembled WGS sequence"/>
</dbReference>
<dbReference type="InterPro" id="IPR036178">
    <property type="entry name" value="Formintransfe-cycloase-like_sf"/>
</dbReference>
<keyword evidence="16" id="KW-0511">Multifunctional enzyme</keyword>
<dbReference type="EMBL" id="JABKKF010000006">
    <property type="protein sequence ID" value="NPD92322.1"/>
    <property type="molecule type" value="Genomic_DNA"/>
</dbReference>
<keyword evidence="23" id="KW-1185">Reference proteome</keyword>
<comment type="pathway">
    <text evidence="3">Amino-acid degradation; L-histidine degradation into L-glutamate; L-glutamate from N-formimidoyl-L-glutamate (transferase route): step 1/1.</text>
</comment>
<evidence type="ECO:0000256" key="1">
    <source>
        <dbReference type="ARBA" id="ARBA00004114"/>
    </source>
</evidence>
<feature type="domain" description="Formiminotransferase N-terminal subdomain" evidence="21">
    <location>
        <begin position="4"/>
        <end position="184"/>
    </location>
</feature>
<comment type="function">
    <text evidence="17">Folate-dependent enzyme, that displays both transferase and deaminase activity. Serves to channel one-carbon units from formiminoglutamate to the folate pool.</text>
</comment>
<dbReference type="Gene3D" id="3.30.990.10">
    <property type="entry name" value="Formiminotransferase, N-terminal subdomain"/>
    <property type="match status" value="1"/>
</dbReference>
<evidence type="ECO:0000259" key="20">
    <source>
        <dbReference type="SMART" id="SM01221"/>
    </source>
</evidence>
<evidence type="ECO:0000256" key="18">
    <source>
        <dbReference type="ARBA" id="ARBA00025915"/>
    </source>
</evidence>
<comment type="similarity">
    <text evidence="5">In the C-terminal section; belongs to the cyclodeaminase/cyclohydrolase family.</text>
</comment>
<evidence type="ECO:0000256" key="6">
    <source>
        <dbReference type="ARBA" id="ARBA00012252"/>
    </source>
</evidence>
<dbReference type="InterPro" id="IPR012886">
    <property type="entry name" value="Formiminotransferase_N"/>
</dbReference>
<evidence type="ECO:0000256" key="8">
    <source>
        <dbReference type="ARBA" id="ARBA00017787"/>
    </source>
</evidence>
<keyword evidence="14" id="KW-0206">Cytoskeleton</keyword>
<dbReference type="PANTHER" id="PTHR12234">
    <property type="entry name" value="FORMIMINOTRANSFERASE-CYCLODEAMINASE"/>
    <property type="match status" value="1"/>
</dbReference>
<comment type="similarity">
    <text evidence="4">In the N-terminal section; belongs to the formiminotransferase family.</text>
</comment>
<dbReference type="InterPro" id="IPR004227">
    <property type="entry name" value="Formiminotransferase_cat"/>
</dbReference>
<evidence type="ECO:0000256" key="4">
    <source>
        <dbReference type="ARBA" id="ARBA00008297"/>
    </source>
</evidence>
<evidence type="ECO:0000259" key="21">
    <source>
        <dbReference type="SMART" id="SM01222"/>
    </source>
</evidence>
<organism evidence="22 23">
    <name type="scientific">Xylanibacter muris</name>
    <dbReference type="NCBI Taxonomy" id="2736290"/>
    <lineage>
        <taxon>Bacteria</taxon>
        <taxon>Pseudomonadati</taxon>
        <taxon>Bacteroidota</taxon>
        <taxon>Bacteroidia</taxon>
        <taxon>Bacteroidales</taxon>
        <taxon>Prevotellaceae</taxon>
        <taxon>Xylanibacter</taxon>
    </lineage>
</organism>
<keyword evidence="15" id="KW-0456">Lyase</keyword>
<keyword evidence="13" id="KW-0333">Golgi apparatus</keyword>
<evidence type="ECO:0000313" key="23">
    <source>
        <dbReference type="Proteomes" id="UP000714420"/>
    </source>
</evidence>
<proteinExistence type="inferred from homology"/>
<keyword evidence="11" id="KW-0369">Histidine metabolism</keyword>
<evidence type="ECO:0000256" key="9">
    <source>
        <dbReference type="ARBA" id="ARBA00022490"/>
    </source>
</evidence>
<comment type="subunit">
    <text evidence="18">Homooctamer, including four polyglutamate binding sites. The subunits are arranged as a tetramer of dimers, and form a planar ring-shaped structure.</text>
</comment>
<protein>
    <recommendedName>
        <fullName evidence="8">Formimidoyltransferase-cyclodeaminase</fullName>
        <ecNumber evidence="6">2.1.2.5</ecNumber>
        <ecNumber evidence="7">4.3.1.4</ecNumber>
    </recommendedName>
    <alternativeName>
        <fullName evidence="19">Formiminotransferase-cyclodeaminase</fullName>
    </alternativeName>
</protein>
<dbReference type="NCBIfam" id="TIGR02024">
    <property type="entry name" value="FtcD"/>
    <property type="match status" value="1"/>
</dbReference>
<evidence type="ECO:0000256" key="17">
    <source>
        <dbReference type="ARBA" id="ARBA00025506"/>
    </source>
</evidence>
<evidence type="ECO:0000256" key="5">
    <source>
        <dbReference type="ARBA" id="ARBA00010825"/>
    </source>
</evidence>
<keyword evidence="9" id="KW-0963">Cytoplasm</keyword>